<feature type="transmembrane region" description="Helical" evidence="5">
    <location>
        <begin position="72"/>
        <end position="92"/>
    </location>
</feature>
<dbReference type="AlphaFoldDB" id="A0A0F4LHP5"/>
<dbReference type="HOGENOM" id="CLU_092720_6_0_9"/>
<evidence type="ECO:0000256" key="4">
    <source>
        <dbReference type="ARBA" id="ARBA00023136"/>
    </source>
</evidence>
<protein>
    <submittedName>
        <fullName evidence="6">CvpA family protein</fullName>
    </submittedName>
</protein>
<name>A0A0F4LHP5_9LACO</name>
<feature type="transmembrane region" description="Helical" evidence="5">
    <location>
        <begin position="112"/>
        <end position="131"/>
    </location>
</feature>
<evidence type="ECO:0000313" key="6">
    <source>
        <dbReference type="EMBL" id="KJY57784.1"/>
    </source>
</evidence>
<evidence type="ECO:0000256" key="1">
    <source>
        <dbReference type="ARBA" id="ARBA00004141"/>
    </source>
</evidence>
<sequence length="178" mass="20077">MIVTLIVLAYLTLKTYKGFQTGFTRLIINLIFAAIVFITAILFQNPVGNWLYSQITGQNIQTTLTPGTNLMLFRFLAFFIIVFLGKMVVKIFKGWVPNKNPHATNFGNLLDSVLGAVVSFFASYFFVYIILSMLNALQNPWFIQQTLDSSFIRFIIYNTPGLSNGLFNSIFSISRTAA</sequence>
<reference evidence="6 7" key="1">
    <citation type="submission" date="2015-01" db="EMBL/GenBank/DDBJ databases">
        <title>Comparative genomics of the lactic acid bacteria isolated from the honey bee gut.</title>
        <authorList>
            <person name="Ellegaard K.M."/>
            <person name="Tamarit D."/>
            <person name="Javelind E."/>
            <person name="Olofsson T."/>
            <person name="Andersson S.G."/>
            <person name="Vasquez A."/>
        </authorList>
    </citation>
    <scope>NUCLEOTIDE SEQUENCE [LARGE SCALE GENOMIC DNA]</scope>
    <source>
        <strain evidence="6 7">Hma8</strain>
    </source>
</reference>
<dbReference type="Proteomes" id="UP000033531">
    <property type="component" value="Unassembled WGS sequence"/>
</dbReference>
<dbReference type="STRING" id="1218507.JF74_02870"/>
<dbReference type="GO" id="GO:0016020">
    <property type="term" value="C:membrane"/>
    <property type="evidence" value="ECO:0007669"/>
    <property type="project" value="UniProtKB-SubCell"/>
</dbReference>
<evidence type="ECO:0000256" key="2">
    <source>
        <dbReference type="ARBA" id="ARBA00022692"/>
    </source>
</evidence>
<feature type="transmembrane region" description="Helical" evidence="5">
    <location>
        <begin position="27"/>
        <end position="52"/>
    </location>
</feature>
<organism evidence="6 7">
    <name type="scientific">Lactobacillus melliventris</name>
    <dbReference type="NCBI Taxonomy" id="1218507"/>
    <lineage>
        <taxon>Bacteria</taxon>
        <taxon>Bacillati</taxon>
        <taxon>Bacillota</taxon>
        <taxon>Bacilli</taxon>
        <taxon>Lactobacillales</taxon>
        <taxon>Lactobacillaceae</taxon>
        <taxon>Lactobacillus</taxon>
    </lineage>
</organism>
<dbReference type="PANTHER" id="PTHR37306">
    <property type="entry name" value="COLICIN V PRODUCTION PROTEIN"/>
    <property type="match status" value="1"/>
</dbReference>
<dbReference type="Pfam" id="PF02674">
    <property type="entry name" value="Colicin_V"/>
    <property type="match status" value="1"/>
</dbReference>
<accession>A0A0F4LHP5</accession>
<evidence type="ECO:0000256" key="5">
    <source>
        <dbReference type="SAM" id="Phobius"/>
    </source>
</evidence>
<evidence type="ECO:0000313" key="7">
    <source>
        <dbReference type="Proteomes" id="UP000033531"/>
    </source>
</evidence>
<gene>
    <name evidence="6" type="ORF">JF74_02870</name>
</gene>
<dbReference type="PANTHER" id="PTHR37306:SF1">
    <property type="entry name" value="COLICIN V PRODUCTION PROTEIN"/>
    <property type="match status" value="1"/>
</dbReference>
<comment type="caution">
    <text evidence="6">The sequence shown here is derived from an EMBL/GenBank/DDBJ whole genome shotgun (WGS) entry which is preliminary data.</text>
</comment>
<keyword evidence="4 5" id="KW-0472">Membrane</keyword>
<dbReference type="PATRIC" id="fig|1218507.3.peg.452"/>
<dbReference type="InterPro" id="IPR003825">
    <property type="entry name" value="Colicin-V_CvpA"/>
</dbReference>
<comment type="subcellular location">
    <subcellularLocation>
        <location evidence="1">Membrane</location>
        <topology evidence="1">Multi-pass membrane protein</topology>
    </subcellularLocation>
</comment>
<dbReference type="EMBL" id="JXLI01000006">
    <property type="protein sequence ID" value="KJY57784.1"/>
    <property type="molecule type" value="Genomic_DNA"/>
</dbReference>
<dbReference type="OrthoDB" id="2318807at2"/>
<keyword evidence="2 5" id="KW-0812">Transmembrane</keyword>
<dbReference type="RefSeq" id="WP_046324233.1">
    <property type="nucleotide sequence ID" value="NZ_JAAEEB010000003.1"/>
</dbReference>
<keyword evidence="3 5" id="KW-1133">Transmembrane helix</keyword>
<evidence type="ECO:0000256" key="3">
    <source>
        <dbReference type="ARBA" id="ARBA00022989"/>
    </source>
</evidence>
<proteinExistence type="predicted"/>
<dbReference type="GO" id="GO:0009403">
    <property type="term" value="P:toxin biosynthetic process"/>
    <property type="evidence" value="ECO:0007669"/>
    <property type="project" value="InterPro"/>
</dbReference>